<gene>
    <name evidence="2" type="ORF">PXEA_LOCUS12224</name>
</gene>
<organism evidence="2 3">
    <name type="scientific">Protopolystoma xenopodis</name>
    <dbReference type="NCBI Taxonomy" id="117903"/>
    <lineage>
        <taxon>Eukaryota</taxon>
        <taxon>Metazoa</taxon>
        <taxon>Spiralia</taxon>
        <taxon>Lophotrochozoa</taxon>
        <taxon>Platyhelminthes</taxon>
        <taxon>Monogenea</taxon>
        <taxon>Polyopisthocotylea</taxon>
        <taxon>Polystomatidea</taxon>
        <taxon>Polystomatidae</taxon>
        <taxon>Protopolystoma</taxon>
    </lineage>
</organism>
<name>A0A3S5FDH1_9PLAT</name>
<accession>A0A3S5FDH1</accession>
<evidence type="ECO:0000256" key="1">
    <source>
        <dbReference type="SAM" id="MobiDB-lite"/>
    </source>
</evidence>
<sequence length="143" mass="16200">MSDEELMPPPRGLPRHLQSQNQTLRDHAGRSAGLPDDRTARGAGKQSQMAASQRYRQTEKPFTSDKKLMRNDILTEDEIYDDENSTGPEQTSVPGGLDSRQTDDRMSMFYDSKNHTKVHSPHTMPLIVGISFISFEEANGRHW</sequence>
<keyword evidence="3" id="KW-1185">Reference proteome</keyword>
<feature type="compositionally biased region" description="Acidic residues" evidence="1">
    <location>
        <begin position="74"/>
        <end position="84"/>
    </location>
</feature>
<evidence type="ECO:0000313" key="3">
    <source>
        <dbReference type="Proteomes" id="UP000784294"/>
    </source>
</evidence>
<protein>
    <submittedName>
        <fullName evidence="2">Uncharacterized protein</fullName>
    </submittedName>
</protein>
<proteinExistence type="predicted"/>
<feature type="compositionally biased region" description="Basic and acidic residues" evidence="1">
    <location>
        <begin position="24"/>
        <end position="40"/>
    </location>
</feature>
<feature type="compositionally biased region" description="Basic and acidic residues" evidence="1">
    <location>
        <begin position="56"/>
        <end position="70"/>
    </location>
</feature>
<evidence type="ECO:0000313" key="2">
    <source>
        <dbReference type="EMBL" id="VEL18784.1"/>
    </source>
</evidence>
<comment type="caution">
    <text evidence="2">The sequence shown here is derived from an EMBL/GenBank/DDBJ whole genome shotgun (WGS) entry which is preliminary data.</text>
</comment>
<feature type="compositionally biased region" description="Polar residues" evidence="1">
    <location>
        <begin position="45"/>
        <end position="55"/>
    </location>
</feature>
<reference evidence="2" key="1">
    <citation type="submission" date="2018-11" db="EMBL/GenBank/DDBJ databases">
        <authorList>
            <consortium name="Pathogen Informatics"/>
        </authorList>
    </citation>
    <scope>NUCLEOTIDE SEQUENCE</scope>
</reference>
<dbReference type="Proteomes" id="UP000784294">
    <property type="component" value="Unassembled WGS sequence"/>
</dbReference>
<dbReference type="AlphaFoldDB" id="A0A3S5FDH1"/>
<feature type="region of interest" description="Disordered" evidence="1">
    <location>
        <begin position="1"/>
        <end position="105"/>
    </location>
</feature>
<dbReference type="EMBL" id="CAAALY010038643">
    <property type="protein sequence ID" value="VEL18784.1"/>
    <property type="molecule type" value="Genomic_DNA"/>
</dbReference>